<proteinExistence type="predicted"/>
<comment type="caution">
    <text evidence="1">The sequence shown here is derived from an EMBL/GenBank/DDBJ whole genome shotgun (WGS) entry which is preliminary data.</text>
</comment>
<organism evidence="1 2">
    <name type="scientific">Actinomycetospora succinea</name>
    <dbReference type="NCBI Taxonomy" id="663603"/>
    <lineage>
        <taxon>Bacteria</taxon>
        <taxon>Bacillati</taxon>
        <taxon>Actinomycetota</taxon>
        <taxon>Actinomycetes</taxon>
        <taxon>Pseudonocardiales</taxon>
        <taxon>Pseudonocardiaceae</taxon>
        <taxon>Actinomycetospora</taxon>
    </lineage>
</organism>
<gene>
    <name evidence="1" type="ORF">EV188_103463</name>
</gene>
<accession>A0A4R6VEL9</accession>
<evidence type="ECO:0000313" key="1">
    <source>
        <dbReference type="EMBL" id="TDQ60959.1"/>
    </source>
</evidence>
<keyword evidence="2" id="KW-1185">Reference proteome</keyword>
<reference evidence="1 2" key="1">
    <citation type="submission" date="2019-03" db="EMBL/GenBank/DDBJ databases">
        <title>Genomic Encyclopedia of Type Strains, Phase IV (KMG-IV): sequencing the most valuable type-strain genomes for metagenomic binning, comparative biology and taxonomic classification.</title>
        <authorList>
            <person name="Goeker M."/>
        </authorList>
    </citation>
    <scope>NUCLEOTIDE SEQUENCE [LARGE SCALE GENOMIC DNA]</scope>
    <source>
        <strain evidence="1 2">DSM 45775</strain>
    </source>
</reference>
<dbReference type="Proteomes" id="UP000295705">
    <property type="component" value="Unassembled WGS sequence"/>
</dbReference>
<evidence type="ECO:0000313" key="2">
    <source>
        <dbReference type="Proteomes" id="UP000295705"/>
    </source>
</evidence>
<sequence>MARQVVHHGACPHYGRGRNTLDRGERLLFSHPDLIDIDLFAAAWYELPEPR</sequence>
<dbReference type="EMBL" id="SNYO01000003">
    <property type="protein sequence ID" value="TDQ60959.1"/>
    <property type="molecule type" value="Genomic_DNA"/>
</dbReference>
<dbReference type="AlphaFoldDB" id="A0A4R6VEL9"/>
<name>A0A4R6VEL9_9PSEU</name>
<protein>
    <submittedName>
        <fullName evidence="1">Uncharacterized protein</fullName>
    </submittedName>
</protein>